<reference evidence="1" key="1">
    <citation type="submission" date="2021-01" db="EMBL/GenBank/DDBJ databases">
        <authorList>
            <consortium name="Genoscope - CEA"/>
            <person name="William W."/>
        </authorList>
    </citation>
    <scope>NUCLEOTIDE SEQUENCE</scope>
</reference>
<gene>
    <name evidence="1" type="ORF">POCTA_138.1.T2180008</name>
</gene>
<comment type="caution">
    <text evidence="1">The sequence shown here is derived from an EMBL/GenBank/DDBJ whole genome shotgun (WGS) entry which is preliminary data.</text>
</comment>
<proteinExistence type="predicted"/>
<evidence type="ECO:0000313" key="2">
    <source>
        <dbReference type="Proteomes" id="UP000683925"/>
    </source>
</evidence>
<keyword evidence="2" id="KW-1185">Reference proteome</keyword>
<dbReference type="Proteomes" id="UP000683925">
    <property type="component" value="Unassembled WGS sequence"/>
</dbReference>
<accession>A0A8S1YSM4</accession>
<organism evidence="1 2">
    <name type="scientific">Paramecium octaurelia</name>
    <dbReference type="NCBI Taxonomy" id="43137"/>
    <lineage>
        <taxon>Eukaryota</taxon>
        <taxon>Sar</taxon>
        <taxon>Alveolata</taxon>
        <taxon>Ciliophora</taxon>
        <taxon>Intramacronucleata</taxon>
        <taxon>Oligohymenophorea</taxon>
        <taxon>Peniculida</taxon>
        <taxon>Parameciidae</taxon>
        <taxon>Paramecium</taxon>
    </lineage>
</organism>
<protein>
    <submittedName>
        <fullName evidence="1">Uncharacterized protein</fullName>
    </submittedName>
</protein>
<dbReference type="AlphaFoldDB" id="A0A8S1YSM4"/>
<evidence type="ECO:0000313" key="1">
    <source>
        <dbReference type="EMBL" id="CAD8215254.1"/>
    </source>
</evidence>
<name>A0A8S1YSM4_PAROT</name>
<dbReference type="EMBL" id="CAJJDP010000222">
    <property type="protein sequence ID" value="CAD8215254.1"/>
    <property type="molecule type" value="Genomic_DNA"/>
</dbReference>
<sequence length="105" mass="12509">MMQSLGWTKHQLWIQKMLFLQVKKVIVQDNLSNMMNLKKFSIKHSPSILLTILVLNALGYVDQYSGICLQDQQKYQDALIYYQKIYRFNQMINGPKIEKNFVNRH</sequence>